<dbReference type="CDD" id="cd06222">
    <property type="entry name" value="RNase_H_like"/>
    <property type="match status" value="1"/>
</dbReference>
<gene>
    <name evidence="2" type="ORF">F3Y22_tig00111277pilonHSYRG00079</name>
</gene>
<dbReference type="InterPro" id="IPR044730">
    <property type="entry name" value="RNase_H-like_dom_plant"/>
</dbReference>
<dbReference type="Pfam" id="PF13456">
    <property type="entry name" value="RVT_3"/>
    <property type="match status" value="1"/>
</dbReference>
<evidence type="ECO:0000313" key="2">
    <source>
        <dbReference type="EMBL" id="KAE8682012.1"/>
    </source>
</evidence>
<sequence length="146" mass="15987">MLAPDLVTNPFPRVWAPPQSEMVKVNFDGSYVHELGRGGIGCVIRNSRGQFLAACSHPVQYAFHVETLACLVGLQLASNQGYRQVILEVKELAQSFHHCSFQHVVRSGNTVADALAHDGLYATSHVRWFGTPPLFLVSSLAADNDL</sequence>
<reference evidence="2" key="1">
    <citation type="submission" date="2019-09" db="EMBL/GenBank/DDBJ databases">
        <title>Draft genome information of white flower Hibiscus syriacus.</title>
        <authorList>
            <person name="Kim Y.-M."/>
        </authorList>
    </citation>
    <scope>NUCLEOTIDE SEQUENCE [LARGE SCALE GENOMIC DNA]</scope>
    <source>
        <strain evidence="2">YM2019G1</strain>
    </source>
</reference>
<keyword evidence="3" id="KW-1185">Reference proteome</keyword>
<dbReference type="EMBL" id="VEPZ02001293">
    <property type="protein sequence ID" value="KAE8682012.1"/>
    <property type="molecule type" value="Genomic_DNA"/>
</dbReference>
<feature type="domain" description="RNase H type-1" evidence="1">
    <location>
        <begin position="26"/>
        <end position="89"/>
    </location>
</feature>
<evidence type="ECO:0000313" key="3">
    <source>
        <dbReference type="Proteomes" id="UP000436088"/>
    </source>
</evidence>
<dbReference type="Proteomes" id="UP000436088">
    <property type="component" value="Unassembled WGS sequence"/>
</dbReference>
<comment type="caution">
    <text evidence="2">The sequence shown here is derived from an EMBL/GenBank/DDBJ whole genome shotgun (WGS) entry which is preliminary data.</text>
</comment>
<proteinExistence type="predicted"/>
<dbReference type="InterPro" id="IPR002156">
    <property type="entry name" value="RNaseH_domain"/>
</dbReference>
<dbReference type="InterPro" id="IPR012337">
    <property type="entry name" value="RNaseH-like_sf"/>
</dbReference>
<dbReference type="PANTHER" id="PTHR47074">
    <property type="entry name" value="BNAC02G40300D PROTEIN"/>
    <property type="match status" value="1"/>
</dbReference>
<dbReference type="GO" id="GO:0003676">
    <property type="term" value="F:nucleic acid binding"/>
    <property type="evidence" value="ECO:0007669"/>
    <property type="project" value="InterPro"/>
</dbReference>
<name>A0A6A2YSJ2_HIBSY</name>
<dbReference type="Gene3D" id="3.30.420.10">
    <property type="entry name" value="Ribonuclease H-like superfamily/Ribonuclease H"/>
    <property type="match status" value="2"/>
</dbReference>
<dbReference type="SUPFAM" id="SSF53098">
    <property type="entry name" value="Ribonuclease H-like"/>
    <property type="match status" value="1"/>
</dbReference>
<dbReference type="InterPro" id="IPR052929">
    <property type="entry name" value="RNase_H-like_EbsB-rel"/>
</dbReference>
<organism evidence="2 3">
    <name type="scientific">Hibiscus syriacus</name>
    <name type="common">Rose of Sharon</name>
    <dbReference type="NCBI Taxonomy" id="106335"/>
    <lineage>
        <taxon>Eukaryota</taxon>
        <taxon>Viridiplantae</taxon>
        <taxon>Streptophyta</taxon>
        <taxon>Embryophyta</taxon>
        <taxon>Tracheophyta</taxon>
        <taxon>Spermatophyta</taxon>
        <taxon>Magnoliopsida</taxon>
        <taxon>eudicotyledons</taxon>
        <taxon>Gunneridae</taxon>
        <taxon>Pentapetalae</taxon>
        <taxon>rosids</taxon>
        <taxon>malvids</taxon>
        <taxon>Malvales</taxon>
        <taxon>Malvaceae</taxon>
        <taxon>Malvoideae</taxon>
        <taxon>Hibiscus</taxon>
    </lineage>
</organism>
<dbReference type="OrthoDB" id="1002686at2759"/>
<dbReference type="GO" id="GO:0004523">
    <property type="term" value="F:RNA-DNA hybrid ribonuclease activity"/>
    <property type="evidence" value="ECO:0007669"/>
    <property type="project" value="InterPro"/>
</dbReference>
<accession>A0A6A2YSJ2</accession>
<dbReference type="InterPro" id="IPR036397">
    <property type="entry name" value="RNaseH_sf"/>
</dbReference>
<protein>
    <recommendedName>
        <fullName evidence="1">RNase H type-1 domain-containing protein</fullName>
    </recommendedName>
</protein>
<dbReference type="PANTHER" id="PTHR47074:SF11">
    <property type="entry name" value="REVERSE TRANSCRIPTASE-LIKE PROTEIN"/>
    <property type="match status" value="1"/>
</dbReference>
<evidence type="ECO:0000259" key="1">
    <source>
        <dbReference type="Pfam" id="PF13456"/>
    </source>
</evidence>
<dbReference type="AlphaFoldDB" id="A0A6A2YSJ2"/>